<accession>A0A426JPE4</accession>
<name>A0A426JPE4_9PSEU</name>
<dbReference type="Proteomes" id="UP000274515">
    <property type="component" value="Unassembled WGS sequence"/>
</dbReference>
<reference evidence="1 2" key="1">
    <citation type="submission" date="2018-11" db="EMBL/GenBank/DDBJ databases">
        <title>Saccharopolyspora rhizosphaerae sp. nov., an actinomycete isolated from rhizosphere soil in Thailand.</title>
        <authorList>
            <person name="Intra B."/>
            <person name="Euanorasetr J."/>
            <person name="Take A."/>
            <person name="Inahashi Y."/>
            <person name="Mori M."/>
            <person name="Panbangred W."/>
            <person name="Matsumoto A."/>
        </authorList>
    </citation>
    <scope>NUCLEOTIDE SEQUENCE [LARGE SCALE GENOMIC DNA]</scope>
    <source>
        <strain evidence="1 2">H219</strain>
    </source>
</reference>
<dbReference type="RefSeq" id="WP_125091638.1">
    <property type="nucleotide sequence ID" value="NZ_RSAA01000016.1"/>
</dbReference>
<protein>
    <submittedName>
        <fullName evidence="1">DUF1203 domain-containing protein</fullName>
    </submittedName>
</protein>
<organism evidence="1 2">
    <name type="scientific">Saccharopolyspora rhizosphaerae</name>
    <dbReference type="NCBI Taxonomy" id="2492662"/>
    <lineage>
        <taxon>Bacteria</taxon>
        <taxon>Bacillati</taxon>
        <taxon>Actinomycetota</taxon>
        <taxon>Actinomycetes</taxon>
        <taxon>Pseudonocardiales</taxon>
        <taxon>Pseudonocardiaceae</taxon>
        <taxon>Saccharopolyspora</taxon>
    </lineage>
</organism>
<proteinExistence type="predicted"/>
<evidence type="ECO:0000313" key="2">
    <source>
        <dbReference type="Proteomes" id="UP000274515"/>
    </source>
</evidence>
<keyword evidence="2" id="KW-1185">Reference proteome</keyword>
<sequence>MNFRVLEIGRTVVEELREVDDAGRAVESHVETTGGPPLRCCLRRAEPGERVALVSCAPLRRWAVEHGVTPGADDEVGPVFVHAEDCGGPDGPGWPEPLRGSRRVLRAYSAEGRIVGGCLLDGKTGKSERTASDLFLDPAVALVHVRAVEFGCFLFELRRR</sequence>
<evidence type="ECO:0000313" key="1">
    <source>
        <dbReference type="EMBL" id="RRO15079.1"/>
    </source>
</evidence>
<dbReference type="OrthoDB" id="118609at2"/>
<dbReference type="EMBL" id="RSAA01000016">
    <property type="protein sequence ID" value="RRO15079.1"/>
    <property type="molecule type" value="Genomic_DNA"/>
</dbReference>
<dbReference type="PIRSF" id="PIRSF034110">
    <property type="entry name" value="DUF1203"/>
    <property type="match status" value="1"/>
</dbReference>
<dbReference type="InterPro" id="IPR009593">
    <property type="entry name" value="DUF1203"/>
</dbReference>
<dbReference type="Pfam" id="PF06718">
    <property type="entry name" value="DUF1203"/>
    <property type="match status" value="1"/>
</dbReference>
<gene>
    <name evidence="1" type="ORF">EIL87_17510</name>
</gene>
<comment type="caution">
    <text evidence="1">The sequence shown here is derived from an EMBL/GenBank/DDBJ whole genome shotgun (WGS) entry which is preliminary data.</text>
</comment>
<dbReference type="AlphaFoldDB" id="A0A426JPE4"/>